<dbReference type="InterPro" id="IPR007135">
    <property type="entry name" value="Atg3/Atg10"/>
</dbReference>
<name>A0A0N7MMI0_9SACH</name>
<organism evidence="4 5">
    <name type="scientific">Lachancea quebecensis</name>
    <dbReference type="NCBI Taxonomy" id="1654605"/>
    <lineage>
        <taxon>Eukaryota</taxon>
        <taxon>Fungi</taxon>
        <taxon>Dikarya</taxon>
        <taxon>Ascomycota</taxon>
        <taxon>Saccharomycotina</taxon>
        <taxon>Saccharomycetes</taxon>
        <taxon>Saccharomycetales</taxon>
        <taxon>Saccharomycetaceae</taxon>
        <taxon>Lachancea</taxon>
    </lineage>
</organism>
<dbReference type="GO" id="GO:0006914">
    <property type="term" value="P:autophagy"/>
    <property type="evidence" value="ECO:0007669"/>
    <property type="project" value="UniProtKB-KW"/>
</dbReference>
<keyword evidence="2" id="KW-0813">Transport</keyword>
<dbReference type="Proteomes" id="UP000236544">
    <property type="component" value="Unassembled WGS sequence"/>
</dbReference>
<keyword evidence="3" id="KW-0072">Autophagy</keyword>
<dbReference type="Pfam" id="PF03987">
    <property type="entry name" value="Autophagy_act_C"/>
    <property type="match status" value="1"/>
</dbReference>
<dbReference type="OrthoDB" id="4031501at2759"/>
<evidence type="ECO:0000313" key="4">
    <source>
        <dbReference type="EMBL" id="CUS25171.1"/>
    </source>
</evidence>
<dbReference type="Gene3D" id="3.30.1460.50">
    <property type="match status" value="1"/>
</dbReference>
<dbReference type="GO" id="GO:0015031">
    <property type="term" value="P:protein transport"/>
    <property type="evidence" value="ECO:0007669"/>
    <property type="project" value="UniProtKB-KW"/>
</dbReference>
<evidence type="ECO:0000256" key="3">
    <source>
        <dbReference type="ARBA" id="ARBA00023006"/>
    </source>
</evidence>
<evidence type="ECO:0000313" key="5">
    <source>
        <dbReference type="Proteomes" id="UP000236544"/>
    </source>
</evidence>
<dbReference type="EMBL" id="LN890559">
    <property type="protein sequence ID" value="CUS25171.1"/>
    <property type="molecule type" value="Genomic_DNA"/>
</dbReference>
<evidence type="ECO:0000256" key="1">
    <source>
        <dbReference type="ARBA" id="ARBA00022786"/>
    </source>
</evidence>
<reference evidence="5" key="1">
    <citation type="submission" date="2015-10" db="EMBL/GenBank/DDBJ databases">
        <authorList>
            <person name="Devillers H."/>
        </authorList>
    </citation>
    <scope>NUCLEOTIDE SEQUENCE [LARGE SCALE GENOMIC DNA]</scope>
</reference>
<dbReference type="AlphaFoldDB" id="A0A0N7MMI0"/>
<dbReference type="GO" id="GO:0019787">
    <property type="term" value="F:ubiquitin-like protein transferase activity"/>
    <property type="evidence" value="ECO:0007669"/>
    <property type="project" value="InterPro"/>
</dbReference>
<sequence>MIALSEFQEQLQALIPVLQLWPQCLSVCDSPDGEALVGMVAHPTLAQYFYEIEIGYSKTYQEPRLIFKIWELATEQGAELRRPCFPADLSRLMNVQNFSIGLDHLHEERKDCWFSVHACDTSHVVGPVKHHYLRRWASVYLSLFDPRFSDTYLFVDDV</sequence>
<keyword evidence="5" id="KW-1185">Reference proteome</keyword>
<gene>
    <name evidence="4" type="ORF">LAQU0_S30e00166g</name>
</gene>
<protein>
    <submittedName>
        <fullName evidence="4">LAQU0S30e00166g1_1</fullName>
    </submittedName>
</protein>
<evidence type="ECO:0000256" key="2">
    <source>
        <dbReference type="ARBA" id="ARBA00022927"/>
    </source>
</evidence>
<proteinExistence type="predicted"/>
<accession>A0A0N7MMI0</accession>
<keyword evidence="1" id="KW-0833">Ubl conjugation pathway</keyword>
<keyword evidence="2" id="KW-0653">Protein transport</keyword>